<dbReference type="InterPro" id="IPR000757">
    <property type="entry name" value="Beta-glucanase-like"/>
</dbReference>
<evidence type="ECO:0000256" key="5">
    <source>
        <dbReference type="PIRSR" id="PIRSR001097-50"/>
    </source>
</evidence>
<dbReference type="GO" id="GO:0005975">
    <property type="term" value="P:carbohydrate metabolic process"/>
    <property type="evidence" value="ECO:0007669"/>
    <property type="project" value="InterPro"/>
</dbReference>
<dbReference type="EMBL" id="CP020918">
    <property type="protein sequence ID" value="AWG22750.1"/>
    <property type="molecule type" value="Genomic_DNA"/>
</dbReference>
<evidence type="ECO:0000256" key="2">
    <source>
        <dbReference type="ARBA" id="ARBA00022729"/>
    </source>
</evidence>
<evidence type="ECO:0000256" key="3">
    <source>
        <dbReference type="ARBA" id="ARBA00022801"/>
    </source>
</evidence>
<dbReference type="RefSeq" id="WP_108741667.1">
    <property type="nucleotide sequence ID" value="NZ_CP020918.1"/>
</dbReference>
<proteinExistence type="inferred from homology"/>
<dbReference type="Pfam" id="PF00722">
    <property type="entry name" value="Glyco_hydro_16"/>
    <property type="match status" value="1"/>
</dbReference>
<sequence length="294" mass="33107">MKSNYSKTRLVFCLVSSLFVTGLSAQKGPFFEKGNDPKPATQKWSLIKEMSDEFDGKKVDESKWQISGIGWIGRAPGLFLAENISVSDGSLKIISKMLPEKVVKQGKEFTHSGGYVGSKEGKTYGYYECEVKANKTFMSTTFWLINEGKNTSGCDKRTTELDILETVGQITSPKEWMKNFDQQMNSNTHSRNIPEGCDYKKASNGAKAAVSGKVYDDFHVYGVWWKSADEVQFFLDGKHTSTVKPPANFDIKMYLRLVVETYDWNPVPADGGLNGSLKDRTTTYNWVRSWQLVN</sequence>
<feature type="active site" description="Nucleophile" evidence="5">
    <location>
        <position position="160"/>
    </location>
</feature>
<dbReference type="InterPro" id="IPR050546">
    <property type="entry name" value="Glycosyl_Hydrlase_16"/>
</dbReference>
<feature type="active site" description="Proton donor" evidence="5">
    <location>
        <position position="165"/>
    </location>
</feature>
<dbReference type="SUPFAM" id="SSF49899">
    <property type="entry name" value="Concanavalin A-like lectins/glucanases"/>
    <property type="match status" value="1"/>
</dbReference>
<evidence type="ECO:0000313" key="8">
    <source>
        <dbReference type="EMBL" id="AWG22750.1"/>
    </source>
</evidence>
<evidence type="ECO:0000256" key="1">
    <source>
        <dbReference type="ARBA" id="ARBA00006865"/>
    </source>
</evidence>
<dbReference type="PROSITE" id="PS51762">
    <property type="entry name" value="GH16_2"/>
    <property type="match status" value="1"/>
</dbReference>
<protein>
    <submittedName>
        <fullName evidence="8">Glycoside hydrolase</fullName>
    </submittedName>
</protein>
<dbReference type="PANTHER" id="PTHR10963">
    <property type="entry name" value="GLYCOSYL HYDROLASE-RELATED"/>
    <property type="match status" value="1"/>
</dbReference>
<name>A0A2S1LG42_9FLAO</name>
<reference evidence="8 9" key="1">
    <citation type="submission" date="2017-04" db="EMBL/GenBank/DDBJ databases">
        <title>Compelte genome sequence of WV33.</title>
        <authorList>
            <person name="Lee P.C."/>
        </authorList>
    </citation>
    <scope>NUCLEOTIDE SEQUENCE [LARGE SCALE GENOMIC DNA]</scope>
    <source>
        <strain evidence="8 9">WV33</strain>
    </source>
</reference>
<dbReference type="Gene3D" id="2.60.120.200">
    <property type="match status" value="1"/>
</dbReference>
<keyword evidence="4" id="KW-0326">Glycosidase</keyword>
<dbReference type="Proteomes" id="UP000244527">
    <property type="component" value="Chromosome"/>
</dbReference>
<dbReference type="KEGG" id="ffa:FFWV33_15045"/>
<organism evidence="8 9">
    <name type="scientific">Flavobacterium faecale</name>
    <dbReference type="NCBI Taxonomy" id="1355330"/>
    <lineage>
        <taxon>Bacteria</taxon>
        <taxon>Pseudomonadati</taxon>
        <taxon>Bacteroidota</taxon>
        <taxon>Flavobacteriia</taxon>
        <taxon>Flavobacteriales</taxon>
        <taxon>Flavobacteriaceae</taxon>
        <taxon>Flavobacterium</taxon>
    </lineage>
</organism>
<keyword evidence="3 8" id="KW-0378">Hydrolase</keyword>
<feature type="domain" description="GH16" evidence="7">
    <location>
        <begin position="31"/>
        <end position="294"/>
    </location>
</feature>
<dbReference type="PANTHER" id="PTHR10963:SF55">
    <property type="entry name" value="GLYCOSIDE HYDROLASE FAMILY 16 PROTEIN"/>
    <property type="match status" value="1"/>
</dbReference>
<dbReference type="GO" id="GO:0033916">
    <property type="term" value="F:beta-agarase activity"/>
    <property type="evidence" value="ECO:0007669"/>
    <property type="project" value="InterPro"/>
</dbReference>
<keyword evidence="2 6" id="KW-0732">Signal</keyword>
<comment type="similarity">
    <text evidence="1">Belongs to the glycosyl hydrolase 16 family.</text>
</comment>
<dbReference type="PIRSF" id="PIRSF001097">
    <property type="entry name" value="Agarase"/>
    <property type="match status" value="1"/>
</dbReference>
<feature type="chain" id="PRO_5015540539" evidence="6">
    <location>
        <begin position="26"/>
        <end position="294"/>
    </location>
</feature>
<evidence type="ECO:0000256" key="6">
    <source>
        <dbReference type="SAM" id="SignalP"/>
    </source>
</evidence>
<dbReference type="InterPro" id="IPR013320">
    <property type="entry name" value="ConA-like_dom_sf"/>
</dbReference>
<accession>A0A2S1LG42</accession>
<dbReference type="OrthoDB" id="657277at2"/>
<evidence type="ECO:0000313" key="9">
    <source>
        <dbReference type="Proteomes" id="UP000244527"/>
    </source>
</evidence>
<keyword evidence="9" id="KW-1185">Reference proteome</keyword>
<gene>
    <name evidence="8" type="ORF">FFWV33_15045</name>
</gene>
<feature type="signal peptide" evidence="6">
    <location>
        <begin position="1"/>
        <end position="25"/>
    </location>
</feature>
<evidence type="ECO:0000259" key="7">
    <source>
        <dbReference type="PROSITE" id="PS51762"/>
    </source>
</evidence>
<dbReference type="AlphaFoldDB" id="A0A2S1LG42"/>
<evidence type="ECO:0000256" key="4">
    <source>
        <dbReference type="ARBA" id="ARBA00023295"/>
    </source>
</evidence>
<dbReference type="InterPro" id="IPR016287">
    <property type="entry name" value="Beta_agarase"/>
</dbReference>